<dbReference type="CDD" id="cd03785">
    <property type="entry name" value="GT28_MurG"/>
    <property type="match status" value="1"/>
</dbReference>
<dbReference type="PANTHER" id="PTHR21015:SF22">
    <property type="entry name" value="GLYCOSYLTRANSFERASE"/>
    <property type="match status" value="1"/>
</dbReference>
<dbReference type="EMBL" id="JALMLT010000001">
    <property type="protein sequence ID" value="MDT8757287.1"/>
    <property type="molecule type" value="Genomic_DNA"/>
</dbReference>
<evidence type="ECO:0000256" key="8">
    <source>
        <dbReference type="ARBA" id="ARBA00023306"/>
    </source>
</evidence>
<keyword evidence="8 10" id="KW-0131">Cell cycle</keyword>
<evidence type="ECO:0000313" key="13">
    <source>
        <dbReference type="EMBL" id="MDT8757287.1"/>
    </source>
</evidence>
<keyword evidence="6 10" id="KW-0573">Peptidoglycan synthesis</keyword>
<feature type="binding site" evidence="10">
    <location>
        <position position="124"/>
    </location>
    <ligand>
        <name>UDP-N-acetyl-alpha-D-glucosamine</name>
        <dbReference type="ChEBI" id="CHEBI:57705"/>
    </ligand>
</feature>
<keyword evidence="3 10" id="KW-0328">Glycosyltransferase</keyword>
<keyword evidence="2 10" id="KW-0132">Cell division</keyword>
<reference evidence="13" key="1">
    <citation type="submission" date="2022-04" db="EMBL/GenBank/DDBJ databases">
        <title>Tomato heritable bacteria conferring resistance against bacterial wilt.</title>
        <authorList>
            <person name="Yin J."/>
        </authorList>
    </citation>
    <scope>NUCLEOTIDE SEQUENCE</scope>
    <source>
        <strain evidence="13">Cra20</strain>
    </source>
</reference>
<dbReference type="NCBIfam" id="TIGR01133">
    <property type="entry name" value="murG"/>
    <property type="match status" value="1"/>
</dbReference>
<evidence type="ECO:0000256" key="4">
    <source>
        <dbReference type="ARBA" id="ARBA00022679"/>
    </source>
</evidence>
<dbReference type="HAMAP" id="MF_00033">
    <property type="entry name" value="MurG"/>
    <property type="match status" value="1"/>
</dbReference>
<keyword evidence="1 10" id="KW-1003">Cell membrane</keyword>
<feature type="binding site" evidence="10">
    <location>
        <position position="251"/>
    </location>
    <ligand>
        <name>UDP-N-acetyl-alpha-D-glucosamine</name>
        <dbReference type="ChEBI" id="CHEBI:57705"/>
    </ligand>
</feature>
<dbReference type="GO" id="GO:0016757">
    <property type="term" value="F:glycosyltransferase activity"/>
    <property type="evidence" value="ECO:0007669"/>
    <property type="project" value="UniProtKB-KW"/>
</dbReference>
<evidence type="ECO:0000259" key="11">
    <source>
        <dbReference type="Pfam" id="PF03033"/>
    </source>
</evidence>
<protein>
    <recommendedName>
        <fullName evidence="10">UDP-N-acetylglucosamine--N-acetylmuramyl-(pentapeptide) pyrophosphoryl-undecaprenol N-acetylglucosamine transferase</fullName>
        <ecNumber evidence="10">2.4.1.227</ecNumber>
    </recommendedName>
    <alternativeName>
        <fullName evidence="10">Undecaprenyl-PP-MurNAc-pentapeptide-UDPGlcNAc GlcNAc transferase</fullName>
    </alternativeName>
</protein>
<keyword evidence="7 10" id="KW-0472">Membrane</keyword>
<evidence type="ECO:0000256" key="7">
    <source>
        <dbReference type="ARBA" id="ARBA00023136"/>
    </source>
</evidence>
<comment type="caution">
    <text evidence="13">The sequence shown here is derived from an EMBL/GenBank/DDBJ whole genome shotgun (WGS) entry which is preliminary data.</text>
</comment>
<dbReference type="Gene3D" id="3.40.50.2000">
    <property type="entry name" value="Glycogen Phosphorylase B"/>
    <property type="match status" value="2"/>
</dbReference>
<dbReference type="InterPro" id="IPR004276">
    <property type="entry name" value="GlycoTrans_28_N"/>
</dbReference>
<evidence type="ECO:0000256" key="5">
    <source>
        <dbReference type="ARBA" id="ARBA00022960"/>
    </source>
</evidence>
<dbReference type="InterPro" id="IPR006009">
    <property type="entry name" value="GlcNAc_MurG"/>
</dbReference>
<evidence type="ECO:0000256" key="2">
    <source>
        <dbReference type="ARBA" id="ARBA00022618"/>
    </source>
</evidence>
<feature type="domain" description="Glycosyl transferase family 28 C-terminal" evidence="12">
    <location>
        <begin position="189"/>
        <end position="352"/>
    </location>
</feature>
<comment type="similarity">
    <text evidence="10">Belongs to the glycosyltransferase 28 family. MurG subfamily.</text>
</comment>
<dbReference type="Pfam" id="PF04101">
    <property type="entry name" value="Glyco_tran_28_C"/>
    <property type="match status" value="1"/>
</dbReference>
<comment type="pathway">
    <text evidence="10">Cell wall biogenesis; peptidoglycan biosynthesis.</text>
</comment>
<comment type="function">
    <text evidence="10">Cell wall formation. Catalyzes the transfer of a GlcNAc subunit on undecaprenyl-pyrophosphoryl-MurNAc-pentapeptide (lipid intermediate I) to form undecaprenyl-pyrophosphoryl-MurNAc-(pentapeptide)GlcNAc (lipid intermediate II).</text>
</comment>
<feature type="binding site" evidence="10">
    <location>
        <begin position="14"/>
        <end position="16"/>
    </location>
    <ligand>
        <name>UDP-N-acetyl-alpha-D-glucosamine</name>
        <dbReference type="ChEBI" id="CHEBI:57705"/>
    </ligand>
</feature>
<accession>A0ABU3MY93</accession>
<gene>
    <name evidence="10 13" type="primary">murG</name>
    <name evidence="13" type="ORF">MZO42_01125</name>
</gene>
<organism evidence="13">
    <name type="scientific">Sphingomonas psychrotolerans</name>
    <dbReference type="NCBI Taxonomy" id="1327635"/>
    <lineage>
        <taxon>Bacteria</taxon>
        <taxon>Pseudomonadati</taxon>
        <taxon>Pseudomonadota</taxon>
        <taxon>Alphaproteobacteria</taxon>
        <taxon>Sphingomonadales</taxon>
        <taxon>Sphingomonadaceae</taxon>
        <taxon>Sphingomonas</taxon>
    </lineage>
</organism>
<keyword evidence="5 10" id="KW-0133">Cell shape</keyword>
<dbReference type="SUPFAM" id="SSF53756">
    <property type="entry name" value="UDP-Glycosyltransferase/glycogen phosphorylase"/>
    <property type="match status" value="1"/>
</dbReference>
<feature type="binding site" evidence="10">
    <location>
        <position position="296"/>
    </location>
    <ligand>
        <name>UDP-N-acetyl-alpha-D-glucosamine</name>
        <dbReference type="ChEBI" id="CHEBI:57705"/>
    </ligand>
</feature>
<dbReference type="InterPro" id="IPR007235">
    <property type="entry name" value="Glyco_trans_28_C"/>
</dbReference>
<feature type="binding site" evidence="10">
    <location>
        <position position="167"/>
    </location>
    <ligand>
        <name>UDP-N-acetyl-alpha-D-glucosamine</name>
        <dbReference type="ChEBI" id="CHEBI:57705"/>
    </ligand>
</feature>
<proteinExistence type="inferred from homology"/>
<evidence type="ECO:0000259" key="12">
    <source>
        <dbReference type="Pfam" id="PF04101"/>
    </source>
</evidence>
<evidence type="ECO:0000256" key="9">
    <source>
        <dbReference type="ARBA" id="ARBA00023316"/>
    </source>
</evidence>
<evidence type="ECO:0000256" key="10">
    <source>
        <dbReference type="HAMAP-Rule" id="MF_00033"/>
    </source>
</evidence>
<sequence>MTKTRSYVLAAGGTGGHMTPAAALAAELANRGHKVSLISDDRGVRFPGLFDGIDTHVLPSGRLGGGPLGYLRAAGRIMAGRSMALRLFKELRPAAVIGFGGYPALPALLAAFRAGVPTVIHEQNAVLGRVNRFVAGRVTAIATSYDEVDRLKSGWKRKTHLIGNPVREAVLALRDRPYPILDEDGIFRVLVTGGSQGATVLSQVVPDGLALLPVHFRRRLQVTHQARIEDIDAVRAKYQAHGIPADVSTYITDMPEALAWAHIVIARAGASTIAELTAAGRPAILVPLPTATDDHQTANAREITNAGGARTIPQRAFTATELAKQIQKLGLDTQGLENAATRAKSVGRPHAASDLADLVESIHAPTAPIKVRRAAIQGRLAHA</sequence>
<name>A0ABU3MY93_9SPHN</name>
<evidence type="ECO:0000256" key="6">
    <source>
        <dbReference type="ARBA" id="ARBA00022984"/>
    </source>
</evidence>
<comment type="subcellular location">
    <subcellularLocation>
        <location evidence="10">Cell membrane</location>
        <topology evidence="10">Peripheral membrane protein</topology>
        <orientation evidence="10">Cytoplasmic side</orientation>
    </subcellularLocation>
</comment>
<comment type="caution">
    <text evidence="10">Lacks conserved residue(s) required for the propagation of feature annotation.</text>
</comment>
<feature type="domain" description="Glycosyltransferase family 28 N-terminal" evidence="11">
    <location>
        <begin position="8"/>
        <end position="142"/>
    </location>
</feature>
<keyword evidence="9 10" id="KW-0961">Cell wall biogenesis/degradation</keyword>
<keyword evidence="4 10" id="KW-0808">Transferase</keyword>
<dbReference type="PANTHER" id="PTHR21015">
    <property type="entry name" value="UDP-N-ACETYLGLUCOSAMINE--N-ACETYLMURAMYL-(PENTAPEPTIDE) PYROPHOSPHORYL-UNDECAPRENOL N-ACETYLGLUCOSAMINE TRANSFERASE 1"/>
    <property type="match status" value="1"/>
</dbReference>
<feature type="binding site" evidence="10">
    <location>
        <position position="195"/>
    </location>
    <ligand>
        <name>UDP-N-acetyl-alpha-D-glucosamine</name>
        <dbReference type="ChEBI" id="CHEBI:57705"/>
    </ligand>
</feature>
<dbReference type="Pfam" id="PF03033">
    <property type="entry name" value="Glyco_transf_28"/>
    <property type="match status" value="1"/>
</dbReference>
<evidence type="ECO:0000256" key="3">
    <source>
        <dbReference type="ARBA" id="ARBA00022676"/>
    </source>
</evidence>
<evidence type="ECO:0000256" key="1">
    <source>
        <dbReference type="ARBA" id="ARBA00022475"/>
    </source>
</evidence>
<dbReference type="EC" id="2.4.1.227" evidence="10"/>
<comment type="catalytic activity">
    <reaction evidence="10">
        <text>di-trans,octa-cis-undecaprenyl diphospho-N-acetyl-alpha-D-muramoyl-L-alanyl-D-glutamyl-meso-2,6-diaminopimeloyl-D-alanyl-D-alanine + UDP-N-acetyl-alpha-D-glucosamine = di-trans,octa-cis-undecaprenyl diphospho-[N-acetyl-alpha-D-glucosaminyl-(1-&gt;4)]-N-acetyl-alpha-D-muramoyl-L-alanyl-D-glutamyl-meso-2,6-diaminopimeloyl-D-alanyl-D-alanine + UDP + H(+)</text>
        <dbReference type="Rhea" id="RHEA:31227"/>
        <dbReference type="ChEBI" id="CHEBI:15378"/>
        <dbReference type="ChEBI" id="CHEBI:57705"/>
        <dbReference type="ChEBI" id="CHEBI:58223"/>
        <dbReference type="ChEBI" id="CHEBI:61387"/>
        <dbReference type="ChEBI" id="CHEBI:61388"/>
        <dbReference type="EC" id="2.4.1.227"/>
    </reaction>
</comment>